<evidence type="ECO:0000256" key="4">
    <source>
        <dbReference type="ARBA" id="ARBA00012944"/>
    </source>
</evidence>
<dbReference type="InterPro" id="IPR001133">
    <property type="entry name" value="NADH_UbQ_OxRdtase_chain4L/K"/>
</dbReference>
<feature type="transmembrane region" description="Helical" evidence="17">
    <location>
        <begin position="6"/>
        <end position="22"/>
    </location>
</feature>
<comment type="function">
    <text evidence="17">Core subunit of the mitochondrial membrane respiratory chain NADH dehydrogenase (Complex I) which catalyzes electron transfer from NADH through the respiratory chain, using ubiquinone as an electron acceptor.</text>
</comment>
<keyword evidence="13 17" id="KW-0830">Ubiquinone</keyword>
<evidence type="ECO:0000256" key="17">
    <source>
        <dbReference type="RuleBase" id="RU004419"/>
    </source>
</evidence>
<comment type="catalytic activity">
    <reaction evidence="16 17">
        <text>a ubiquinone + NADH + 5 H(+)(in) = a ubiquinol + NAD(+) + 4 H(+)(out)</text>
        <dbReference type="Rhea" id="RHEA:29091"/>
        <dbReference type="Rhea" id="RHEA-COMP:9565"/>
        <dbReference type="Rhea" id="RHEA-COMP:9566"/>
        <dbReference type="ChEBI" id="CHEBI:15378"/>
        <dbReference type="ChEBI" id="CHEBI:16389"/>
        <dbReference type="ChEBI" id="CHEBI:17976"/>
        <dbReference type="ChEBI" id="CHEBI:57540"/>
        <dbReference type="ChEBI" id="CHEBI:57945"/>
        <dbReference type="EC" id="7.1.1.2"/>
    </reaction>
</comment>
<evidence type="ECO:0000256" key="5">
    <source>
        <dbReference type="ARBA" id="ARBA00016612"/>
    </source>
</evidence>
<feature type="transmembrane region" description="Helical" evidence="17">
    <location>
        <begin position="29"/>
        <end position="51"/>
    </location>
</feature>
<geneLocation type="mitochondrion" evidence="18"/>
<dbReference type="GO" id="GO:0030964">
    <property type="term" value="C:NADH dehydrogenase complex"/>
    <property type="evidence" value="ECO:0007669"/>
    <property type="project" value="TreeGrafter"/>
</dbReference>
<dbReference type="Pfam" id="PF00420">
    <property type="entry name" value="Oxidored_q2"/>
    <property type="match status" value="1"/>
</dbReference>
<keyword evidence="10 17" id="KW-0249">Electron transport</keyword>
<evidence type="ECO:0000256" key="13">
    <source>
        <dbReference type="ARBA" id="ARBA00023075"/>
    </source>
</evidence>
<name>S4S2B8_ABIFY</name>
<accession>S4S2B8</accession>
<evidence type="ECO:0000256" key="15">
    <source>
        <dbReference type="ARBA" id="ARBA00023136"/>
    </source>
</evidence>
<dbReference type="RefSeq" id="YP_008238890.1">
    <property type="nucleotide sequence ID" value="NC_021746.1"/>
</dbReference>
<protein>
    <recommendedName>
        <fullName evidence="5 17">NADH-ubiquinone oxidoreductase chain 4L</fullName>
        <ecNumber evidence="4 17">7.1.1.2</ecNumber>
    </recommendedName>
</protein>
<evidence type="ECO:0000256" key="11">
    <source>
        <dbReference type="ARBA" id="ARBA00022989"/>
    </source>
</evidence>
<evidence type="ECO:0000256" key="14">
    <source>
        <dbReference type="ARBA" id="ARBA00023128"/>
    </source>
</evidence>
<dbReference type="InterPro" id="IPR039428">
    <property type="entry name" value="NUOK/Mnh_C1-like"/>
</dbReference>
<keyword evidence="6 17" id="KW-0813">Transport</keyword>
<dbReference type="GeneID" id="16216506"/>
<comment type="subcellular location">
    <subcellularLocation>
        <location evidence="17">Mitochondrion inner membrane</location>
        <topology evidence="17">Multi-pass membrane protein</topology>
    </subcellularLocation>
    <subcellularLocation>
        <location evidence="2">Mitochondrion membrane</location>
        <topology evidence="2">Multi-pass membrane protein</topology>
    </subcellularLocation>
</comment>
<keyword evidence="17" id="KW-0999">Mitochondrion inner membrane</keyword>
<dbReference type="Gene3D" id="1.10.287.3510">
    <property type="match status" value="1"/>
</dbReference>
<evidence type="ECO:0000256" key="12">
    <source>
        <dbReference type="ARBA" id="ARBA00023027"/>
    </source>
</evidence>
<evidence type="ECO:0000313" key="18">
    <source>
        <dbReference type="EMBL" id="ADO19992.1"/>
    </source>
</evidence>
<dbReference type="PANTHER" id="PTHR11434:SF0">
    <property type="entry name" value="NADH-UBIQUINONE OXIDOREDUCTASE CHAIN 4L"/>
    <property type="match status" value="1"/>
</dbReference>
<keyword evidence="7 17" id="KW-0679">Respiratory chain</keyword>
<reference evidence="18" key="1">
    <citation type="journal article" date="2013" name="Dong Wu Xue Yan Jiu">
        <title>The first mitochondrial genome for the butterfly family Riodinidae (Abisara fylloides) and its systematic implications.</title>
        <authorList>
            <person name="Zhao F."/>
            <person name="Huang D.Y."/>
            <person name="Sun X.Y."/>
            <person name="Shi Q.H."/>
            <person name="Hao J.S."/>
            <person name="Zhang L.L."/>
            <person name="Yang Q."/>
        </authorList>
    </citation>
    <scope>NUCLEOTIDE SEQUENCE</scope>
</reference>
<dbReference type="EC" id="7.1.1.2" evidence="4 17"/>
<dbReference type="EMBL" id="HQ259069">
    <property type="protein sequence ID" value="ADO19992.1"/>
    <property type="molecule type" value="Genomic_DNA"/>
</dbReference>
<dbReference type="PANTHER" id="PTHR11434">
    <property type="entry name" value="NADH-UBIQUINONE OXIDOREDUCTASE SUBUNIT ND4L"/>
    <property type="match status" value="1"/>
</dbReference>
<dbReference type="GO" id="GO:0042773">
    <property type="term" value="P:ATP synthesis coupled electron transport"/>
    <property type="evidence" value="ECO:0007669"/>
    <property type="project" value="UniProtKB-UniRule"/>
</dbReference>
<evidence type="ECO:0000256" key="3">
    <source>
        <dbReference type="ARBA" id="ARBA00010519"/>
    </source>
</evidence>
<keyword evidence="9 17" id="KW-1278">Translocase</keyword>
<comment type="function">
    <text evidence="1">Core subunit of the mitochondrial membrane respiratory chain NADH dehydrogenase (Complex I) that is believed to belong to the minimal assembly required for catalysis. Complex I functions in the transfer of electrons from NADH to the respiratory chain. The immediate electron acceptor for the enzyme is believed to be ubiquinone.</text>
</comment>
<evidence type="ECO:0000256" key="8">
    <source>
        <dbReference type="ARBA" id="ARBA00022692"/>
    </source>
</evidence>
<organism evidence="18">
    <name type="scientific">Abisara fylloides</name>
    <name type="common">Judy butterfly</name>
    <dbReference type="NCBI Taxonomy" id="473868"/>
    <lineage>
        <taxon>Eukaryota</taxon>
        <taxon>Metazoa</taxon>
        <taxon>Ecdysozoa</taxon>
        <taxon>Arthropoda</taxon>
        <taxon>Hexapoda</taxon>
        <taxon>Insecta</taxon>
        <taxon>Pterygota</taxon>
        <taxon>Neoptera</taxon>
        <taxon>Endopterygota</taxon>
        <taxon>Lepidoptera</taxon>
        <taxon>Glossata</taxon>
        <taxon>Ditrysia</taxon>
        <taxon>Papilionoidea</taxon>
        <taxon>Riodinidae</taxon>
        <taxon>Nemeobiinae</taxon>
        <taxon>Abisara</taxon>
    </lineage>
</organism>
<keyword evidence="12 17" id="KW-0520">NAD</keyword>
<evidence type="ECO:0000256" key="7">
    <source>
        <dbReference type="ARBA" id="ARBA00022660"/>
    </source>
</evidence>
<evidence type="ECO:0000256" key="16">
    <source>
        <dbReference type="ARBA" id="ARBA00049551"/>
    </source>
</evidence>
<feature type="transmembrane region" description="Helical" evidence="17">
    <location>
        <begin position="57"/>
        <end position="81"/>
    </location>
</feature>
<comment type="similarity">
    <text evidence="3 17">Belongs to the complex I subunit 4L family.</text>
</comment>
<dbReference type="GO" id="GO:0005743">
    <property type="term" value="C:mitochondrial inner membrane"/>
    <property type="evidence" value="ECO:0007669"/>
    <property type="project" value="UniProtKB-SubCell"/>
</dbReference>
<keyword evidence="11 17" id="KW-1133">Transmembrane helix</keyword>
<proteinExistence type="inferred from homology"/>
<dbReference type="GO" id="GO:0016651">
    <property type="term" value="F:oxidoreductase activity, acting on NAD(P)H"/>
    <property type="evidence" value="ECO:0007669"/>
    <property type="project" value="InterPro"/>
</dbReference>
<keyword evidence="15 17" id="KW-0472">Membrane</keyword>
<keyword evidence="8 17" id="KW-0812">Transmembrane</keyword>
<evidence type="ECO:0000256" key="1">
    <source>
        <dbReference type="ARBA" id="ARBA00003257"/>
    </source>
</evidence>
<keyword evidence="14 17" id="KW-0496">Mitochondrion</keyword>
<sequence length="95" mass="11245">MMMNIYLIIFIMFMIGNMIFVSKRKHLLIMLMSLEFIVLSIYFLLLMYLSMIDYNMYMLMIFLVLSVCEGALGLSILISMVRTHGNDYFQSFNLI</sequence>
<dbReference type="AlphaFoldDB" id="S4S2B8"/>
<evidence type="ECO:0000256" key="9">
    <source>
        <dbReference type="ARBA" id="ARBA00022967"/>
    </source>
</evidence>
<evidence type="ECO:0000256" key="6">
    <source>
        <dbReference type="ARBA" id="ARBA00022448"/>
    </source>
</evidence>
<evidence type="ECO:0000256" key="10">
    <source>
        <dbReference type="ARBA" id="ARBA00022982"/>
    </source>
</evidence>
<dbReference type="GO" id="GO:0008137">
    <property type="term" value="F:NADH dehydrogenase (ubiquinone) activity"/>
    <property type="evidence" value="ECO:0007669"/>
    <property type="project" value="UniProtKB-EC"/>
</dbReference>
<gene>
    <name evidence="18" type="primary">ND4L</name>
</gene>
<evidence type="ECO:0000256" key="2">
    <source>
        <dbReference type="ARBA" id="ARBA00004225"/>
    </source>
</evidence>